<accession>A0A1I4XSA1</accession>
<dbReference type="Proteomes" id="UP000199149">
    <property type="component" value="Unassembled WGS sequence"/>
</dbReference>
<keyword evidence="1" id="KW-0677">Repeat</keyword>
<evidence type="ECO:0000313" key="4">
    <source>
        <dbReference type="Proteomes" id="UP000199149"/>
    </source>
</evidence>
<sequence>MKKIFTLLPILGVSLLFGQVHINEFDMKTKNNNAEIFIELKSAQPNYSLDGYQLVFVKQDDKDDTKNYLYYKINLVDVTTDKDGFLVIGSKTVNPQPTVTFNTKIAENTPMIVGLYYGADTIKMYEHNDNLKLIEGFAYNYDSKPFPAFYTNIADNTFSDIDDNLSFQRDEYFDFVTKKPTPGYDFYNPKVTFSDDEYITDSVPEKVKPEIAQKSSTNFKTSKFYFPDGRVLEGYFPNEIHTGKGVYTFTNGDSYEGDIVDDEMTGFGVFKWKNGDRYEGMFLKGVLNGRGTMYFTDGDRYEGFFKNNLFHGKGKLLKTNGKTEEGEFFEGNIKE</sequence>
<dbReference type="Gene3D" id="2.20.110.10">
    <property type="entry name" value="Histone H3 K4-specific methyltransferase SET7/9 N-terminal domain"/>
    <property type="match status" value="2"/>
</dbReference>
<dbReference type="EMBL" id="FOUZ01000009">
    <property type="protein sequence ID" value="SFN28748.1"/>
    <property type="molecule type" value="Genomic_DNA"/>
</dbReference>
<dbReference type="PANTHER" id="PTHR23084:SF263">
    <property type="entry name" value="MORN REPEAT-CONTAINING PROTEIN 1"/>
    <property type="match status" value="1"/>
</dbReference>
<name>A0A1I4XSA1_9FLAO</name>
<evidence type="ECO:0000313" key="3">
    <source>
        <dbReference type="EMBL" id="SFN28748.1"/>
    </source>
</evidence>
<dbReference type="PANTHER" id="PTHR23084">
    <property type="entry name" value="PHOSPHATIDYLINOSITOL-4-PHOSPHATE 5-KINASE RELATED"/>
    <property type="match status" value="1"/>
</dbReference>
<evidence type="ECO:0000256" key="2">
    <source>
        <dbReference type="SAM" id="SignalP"/>
    </source>
</evidence>
<proteinExistence type="predicted"/>
<dbReference type="InterPro" id="IPR003409">
    <property type="entry name" value="MORN"/>
</dbReference>
<organism evidence="3 4">
    <name type="scientific">Algoriella xinjiangensis</name>
    <dbReference type="NCBI Taxonomy" id="684065"/>
    <lineage>
        <taxon>Bacteria</taxon>
        <taxon>Pseudomonadati</taxon>
        <taxon>Bacteroidota</taxon>
        <taxon>Flavobacteriia</taxon>
        <taxon>Flavobacteriales</taxon>
        <taxon>Weeksellaceae</taxon>
        <taxon>Algoriella</taxon>
    </lineage>
</organism>
<dbReference type="OrthoDB" id="862563at2"/>
<dbReference type="SUPFAM" id="SSF82185">
    <property type="entry name" value="Histone H3 K4-specific methyltransferase SET7/9 N-terminal domain"/>
    <property type="match status" value="1"/>
</dbReference>
<dbReference type="Pfam" id="PF02493">
    <property type="entry name" value="MORN"/>
    <property type="match status" value="4"/>
</dbReference>
<dbReference type="SMART" id="SM00698">
    <property type="entry name" value="MORN"/>
    <property type="match status" value="3"/>
</dbReference>
<dbReference type="RefSeq" id="WP_092908569.1">
    <property type="nucleotide sequence ID" value="NZ_FOUZ01000009.1"/>
</dbReference>
<reference evidence="4" key="1">
    <citation type="submission" date="2016-10" db="EMBL/GenBank/DDBJ databases">
        <authorList>
            <person name="Varghese N."/>
            <person name="Submissions S."/>
        </authorList>
    </citation>
    <scope>NUCLEOTIDE SEQUENCE [LARGE SCALE GENOMIC DNA]</scope>
    <source>
        <strain evidence="4">XJ109</strain>
    </source>
</reference>
<protein>
    <submittedName>
        <fullName evidence="3">Uncharacterized conserved protein</fullName>
    </submittedName>
</protein>
<keyword evidence="2" id="KW-0732">Signal</keyword>
<feature type="chain" id="PRO_5011493340" evidence="2">
    <location>
        <begin position="23"/>
        <end position="335"/>
    </location>
</feature>
<keyword evidence="4" id="KW-1185">Reference proteome</keyword>
<dbReference type="STRING" id="684065.SAMN05421738_109154"/>
<dbReference type="AlphaFoldDB" id="A0A1I4XSA1"/>
<gene>
    <name evidence="3" type="ORF">SAMN05421738_109154</name>
</gene>
<feature type="signal peptide" evidence="2">
    <location>
        <begin position="1"/>
        <end position="22"/>
    </location>
</feature>
<evidence type="ECO:0000256" key="1">
    <source>
        <dbReference type="ARBA" id="ARBA00022737"/>
    </source>
</evidence>